<proteinExistence type="predicted"/>
<reference evidence="2" key="1">
    <citation type="submission" date="2016-02" db="EMBL/GenBank/DDBJ databases">
        <title>Draft genome sequence of Microdochium bolleyi, a fungal endophyte of beachgrass.</title>
        <authorList>
            <consortium name="DOE Joint Genome Institute"/>
            <person name="David A.S."/>
            <person name="May G."/>
            <person name="Haridas S."/>
            <person name="Lim J."/>
            <person name="Wang M."/>
            <person name="Labutti K."/>
            <person name="Lipzen A."/>
            <person name="Barry K."/>
            <person name="Grigoriev I.V."/>
        </authorList>
    </citation>
    <scope>NUCLEOTIDE SEQUENCE [LARGE SCALE GENOMIC DNA]</scope>
    <source>
        <strain evidence="2">J235TASD1</strain>
    </source>
</reference>
<dbReference type="EMBL" id="KQ964254">
    <property type="protein sequence ID" value="KXJ89938.1"/>
    <property type="molecule type" value="Genomic_DNA"/>
</dbReference>
<dbReference type="Gene3D" id="3.30.710.10">
    <property type="entry name" value="Potassium Channel Kv1.1, Chain A"/>
    <property type="match status" value="1"/>
</dbReference>
<keyword evidence="2" id="KW-1185">Reference proteome</keyword>
<sequence>MAPANTTGPTSHEDKHPKTTIIDKRGDLWLLVGEEVEDNDNPATQFHVCSKTLARSSPVLEAMLFGSFAESRLSRSSSDGEPWIVKLPADASASMGRLLAMLHNGHIDERDGNNHKSPSFIYTMTCLIDKYDCFRAVRPWALEWCRDHERHMSFVCSSNEAHAVPCECQAWKLTWTAFQLGDLKSYENIMGILIKHFPAWYIVDTERRDWEANRGLDWFRSEAGNTYFSYKYAASAEEVAFMQEREKTIGLGSAWKAWTGWAEWRIAKGRSARKGLLFEGDA</sequence>
<gene>
    <name evidence="1" type="ORF">Micbo1qcDRAFT_212503</name>
</gene>
<protein>
    <recommendedName>
        <fullName evidence="3">BTB domain-containing protein</fullName>
    </recommendedName>
</protein>
<name>A0A136IYH4_9PEZI</name>
<evidence type="ECO:0000313" key="1">
    <source>
        <dbReference type="EMBL" id="KXJ89938.1"/>
    </source>
</evidence>
<organism evidence="1 2">
    <name type="scientific">Microdochium bolleyi</name>
    <dbReference type="NCBI Taxonomy" id="196109"/>
    <lineage>
        <taxon>Eukaryota</taxon>
        <taxon>Fungi</taxon>
        <taxon>Dikarya</taxon>
        <taxon>Ascomycota</taxon>
        <taxon>Pezizomycotina</taxon>
        <taxon>Sordariomycetes</taxon>
        <taxon>Xylariomycetidae</taxon>
        <taxon>Xylariales</taxon>
        <taxon>Microdochiaceae</taxon>
        <taxon>Microdochium</taxon>
    </lineage>
</organism>
<accession>A0A136IYH4</accession>
<evidence type="ECO:0000313" key="2">
    <source>
        <dbReference type="Proteomes" id="UP000070501"/>
    </source>
</evidence>
<dbReference type="AlphaFoldDB" id="A0A136IYH4"/>
<dbReference type="OrthoDB" id="5275938at2759"/>
<evidence type="ECO:0008006" key="3">
    <source>
        <dbReference type="Google" id="ProtNLM"/>
    </source>
</evidence>
<feature type="non-terminal residue" evidence="1">
    <location>
        <position position="1"/>
    </location>
</feature>
<dbReference type="InterPro" id="IPR011333">
    <property type="entry name" value="SKP1/BTB/POZ_sf"/>
</dbReference>
<dbReference type="InParanoid" id="A0A136IYH4"/>
<dbReference type="Proteomes" id="UP000070501">
    <property type="component" value="Unassembled WGS sequence"/>
</dbReference>